<dbReference type="Proteomes" id="UP000675781">
    <property type="component" value="Unassembled WGS sequence"/>
</dbReference>
<dbReference type="RefSeq" id="WP_212529686.1">
    <property type="nucleotide sequence ID" value="NZ_JAGSOG010000086.1"/>
</dbReference>
<keyword evidence="4" id="KW-1185">Reference proteome</keyword>
<accession>A0A941EQB5</accession>
<organism evidence="3 4">
    <name type="scientific">Actinospica durhamensis</name>
    <dbReference type="NCBI Taxonomy" id="1508375"/>
    <lineage>
        <taxon>Bacteria</taxon>
        <taxon>Bacillati</taxon>
        <taxon>Actinomycetota</taxon>
        <taxon>Actinomycetes</taxon>
        <taxon>Catenulisporales</taxon>
        <taxon>Actinospicaceae</taxon>
        <taxon>Actinospica</taxon>
    </lineage>
</organism>
<feature type="region of interest" description="Disordered" evidence="1">
    <location>
        <begin position="67"/>
        <end position="89"/>
    </location>
</feature>
<evidence type="ECO:0000256" key="1">
    <source>
        <dbReference type="SAM" id="MobiDB-lite"/>
    </source>
</evidence>
<dbReference type="AlphaFoldDB" id="A0A941EQB5"/>
<evidence type="ECO:0000313" key="4">
    <source>
        <dbReference type="Proteomes" id="UP000675781"/>
    </source>
</evidence>
<dbReference type="InterPro" id="IPR012337">
    <property type="entry name" value="RNaseH-like_sf"/>
</dbReference>
<dbReference type="Pfam" id="PF13683">
    <property type="entry name" value="rve_3"/>
    <property type="match status" value="1"/>
</dbReference>
<feature type="domain" description="Integrase catalytic" evidence="2">
    <location>
        <begin position="1"/>
        <end position="64"/>
    </location>
</feature>
<dbReference type="InterPro" id="IPR050900">
    <property type="entry name" value="Transposase_IS3/IS150/IS904"/>
</dbReference>
<dbReference type="EMBL" id="JAGSOG010000086">
    <property type="protein sequence ID" value="MBR7835191.1"/>
    <property type="molecule type" value="Genomic_DNA"/>
</dbReference>
<gene>
    <name evidence="3" type="ORF">KDL01_18100</name>
</gene>
<dbReference type="PANTHER" id="PTHR46889">
    <property type="entry name" value="TRANSPOSASE INSF FOR INSERTION SEQUENCE IS3B-RELATED"/>
    <property type="match status" value="1"/>
</dbReference>
<evidence type="ECO:0000313" key="3">
    <source>
        <dbReference type="EMBL" id="MBR7835191.1"/>
    </source>
</evidence>
<name>A0A941EQB5_9ACTN</name>
<evidence type="ECO:0000259" key="2">
    <source>
        <dbReference type="Pfam" id="PF13683"/>
    </source>
</evidence>
<dbReference type="InterPro" id="IPR001584">
    <property type="entry name" value="Integrase_cat-core"/>
</dbReference>
<reference evidence="3" key="1">
    <citation type="submission" date="2021-04" db="EMBL/GenBank/DDBJ databases">
        <title>Genome based classification of Actinospica acidithermotolerans sp. nov., an actinobacterium isolated from an Indonesian hot spring.</title>
        <authorList>
            <person name="Kusuma A.B."/>
            <person name="Putra K.E."/>
            <person name="Nafisah S."/>
            <person name="Loh J."/>
            <person name="Nouioui I."/>
            <person name="Goodfellow M."/>
        </authorList>
    </citation>
    <scope>NUCLEOTIDE SEQUENCE</scope>
    <source>
        <strain evidence="3">CSCA 57</strain>
    </source>
</reference>
<dbReference type="GO" id="GO:0015074">
    <property type="term" value="P:DNA integration"/>
    <property type="evidence" value="ECO:0007669"/>
    <property type="project" value="InterPro"/>
</dbReference>
<proteinExistence type="predicted"/>
<dbReference type="SUPFAM" id="SSF53098">
    <property type="entry name" value="Ribonuclease H-like"/>
    <property type="match status" value="1"/>
</dbReference>
<sequence length="89" mass="10159">MGRVGSCFDNAAAETFFAAYKRETVTMLESGRFADEAEARRETFRWIAFYNHKRRHPRAGMFSPVDYEQRHRPNDTNADPAAALMSIAA</sequence>
<comment type="caution">
    <text evidence="3">The sequence shown here is derived from an EMBL/GenBank/DDBJ whole genome shotgun (WGS) entry which is preliminary data.</text>
</comment>
<protein>
    <submittedName>
        <fullName evidence="3">Integrase core domain-containing protein</fullName>
    </submittedName>
</protein>
<dbReference type="PANTHER" id="PTHR46889:SF4">
    <property type="entry name" value="TRANSPOSASE INSO FOR INSERTION SEQUENCE ELEMENT IS911B-RELATED"/>
    <property type="match status" value="1"/>
</dbReference>